<gene>
    <name evidence="4" type="ORF">SOIL9_76160</name>
</gene>
<dbReference type="AlphaFoldDB" id="A0A6P2DJ20"/>
<dbReference type="Proteomes" id="UP000464178">
    <property type="component" value="Chromosome"/>
</dbReference>
<feature type="chain" id="PRO_5026789037" description="Xaa-Pro dipeptidyl-peptidase C-terminal domain-containing protein" evidence="2">
    <location>
        <begin position="22"/>
        <end position="642"/>
    </location>
</feature>
<dbReference type="EMBL" id="LR593886">
    <property type="protein sequence ID" value="VTS02139.1"/>
    <property type="molecule type" value="Genomic_DNA"/>
</dbReference>
<evidence type="ECO:0000313" key="4">
    <source>
        <dbReference type="EMBL" id="VTS02139.1"/>
    </source>
</evidence>
<keyword evidence="2" id="KW-0732">Signal</keyword>
<dbReference type="SUPFAM" id="SSF49785">
    <property type="entry name" value="Galactose-binding domain-like"/>
    <property type="match status" value="1"/>
</dbReference>
<reference evidence="4 5" key="1">
    <citation type="submission" date="2019-05" db="EMBL/GenBank/DDBJ databases">
        <authorList>
            <consortium name="Science for Life Laboratories"/>
        </authorList>
    </citation>
    <scope>NUCLEOTIDE SEQUENCE [LARGE SCALE GENOMIC DNA]</scope>
    <source>
        <strain evidence="4">Soil9</strain>
    </source>
</reference>
<evidence type="ECO:0000256" key="1">
    <source>
        <dbReference type="ARBA" id="ARBA00022801"/>
    </source>
</evidence>
<dbReference type="KEGG" id="gms:SOIL9_76160"/>
<protein>
    <recommendedName>
        <fullName evidence="3">Xaa-Pro dipeptidyl-peptidase C-terminal domain-containing protein</fullName>
    </recommendedName>
</protein>
<dbReference type="GO" id="GO:0008239">
    <property type="term" value="F:dipeptidyl-peptidase activity"/>
    <property type="evidence" value="ECO:0007669"/>
    <property type="project" value="InterPro"/>
</dbReference>
<evidence type="ECO:0000259" key="3">
    <source>
        <dbReference type="SMART" id="SM00939"/>
    </source>
</evidence>
<sequence length="642" mass="73120">MLRWLMLAAFALGTFAPPVFAQPGPVAASKPLAGAELKDYIRAHYTKYEYQIPMRDGVKLFTAVYVPKDDAHTYPMMLTRTPYSVAPYGADKYPDALRPSAQFVKSGYIFVYQDVRGRWMSEGEFVNVRPHNPAKKGKEIDESSDTYDTVEWLIKNVKGHNGKVGITGISYPGFYTVCGMIDAHPAVKAVSPQAPVSEWFIGDDFHHNGCLFLPHCFNFMYGFGKNRPEPTKKGSRDRFEHDTPDGYKFFLEMGPIKNADAKYYKGEIAFWKEVMEHGTYDDFWKARNIRQHVKNIKPAVLTVGGWFDAENLFGALEVYKHAEANAPPQYNHLVMGPWVHGGWSRGEGDHLGDVNFNAKTSEFYRETIEFPFFEYHLKGVSESKHPKAWVFETGTNLWRKFDSWPPKTAERDSFNLYALNGLKQFPKNYKGDEAWFANHPLFDEFVSDPAKPVPFINKTDIGMVKEYMTADQRFASARPDVLVYQGEVLKSDLTIAGPIEVELYVSTTGTDADWVVKVIDVYPDDSADPDPNPTGVKMGGYQQLIRGEPFRGKFRNSFSKPEPFKPGEVTKVKFTMPDVFHTLRPGHRLMVQVQSTWFPLVDRNPQTFCDIYKADASDFKKQTHKVYRDAEHPSRITVGVIK</sequence>
<proteinExistence type="predicted"/>
<feature type="signal peptide" evidence="2">
    <location>
        <begin position="1"/>
        <end position="21"/>
    </location>
</feature>
<organism evidence="4 5">
    <name type="scientific">Gemmata massiliana</name>
    <dbReference type="NCBI Taxonomy" id="1210884"/>
    <lineage>
        <taxon>Bacteria</taxon>
        <taxon>Pseudomonadati</taxon>
        <taxon>Planctomycetota</taxon>
        <taxon>Planctomycetia</taxon>
        <taxon>Gemmatales</taxon>
        <taxon>Gemmataceae</taxon>
        <taxon>Gemmata</taxon>
    </lineage>
</organism>
<dbReference type="InterPro" id="IPR008979">
    <property type="entry name" value="Galactose-bd-like_sf"/>
</dbReference>
<keyword evidence="5" id="KW-1185">Reference proteome</keyword>
<dbReference type="InterPro" id="IPR029058">
    <property type="entry name" value="AB_hydrolase_fold"/>
</dbReference>
<dbReference type="Pfam" id="PF02129">
    <property type="entry name" value="Peptidase_S15"/>
    <property type="match status" value="1"/>
</dbReference>
<dbReference type="Gene3D" id="2.60.120.260">
    <property type="entry name" value="Galactose-binding domain-like"/>
    <property type="match status" value="1"/>
</dbReference>
<accession>A0A6P2DJ20</accession>
<dbReference type="InterPro" id="IPR013736">
    <property type="entry name" value="Xaa-Pro_dipept_C"/>
</dbReference>
<evidence type="ECO:0000256" key="2">
    <source>
        <dbReference type="SAM" id="SignalP"/>
    </source>
</evidence>
<dbReference type="Gene3D" id="1.10.3020.10">
    <property type="entry name" value="alpha-amino acid ester hydrolase ( Helical cap domain)"/>
    <property type="match status" value="1"/>
</dbReference>
<keyword evidence="1 4" id="KW-0378">Hydrolase</keyword>
<feature type="domain" description="Xaa-Pro dipeptidyl-peptidase C-terminal" evidence="3">
    <location>
        <begin position="370"/>
        <end position="637"/>
    </location>
</feature>
<dbReference type="InterPro" id="IPR000383">
    <property type="entry name" value="Xaa-Pro-like_dom"/>
</dbReference>
<dbReference type="InterPro" id="IPR005674">
    <property type="entry name" value="CocE/Ser_esterase"/>
</dbReference>
<dbReference type="Pfam" id="PF08530">
    <property type="entry name" value="PepX_C"/>
    <property type="match status" value="1"/>
</dbReference>
<evidence type="ECO:0000313" key="5">
    <source>
        <dbReference type="Proteomes" id="UP000464178"/>
    </source>
</evidence>
<dbReference type="RefSeq" id="WP_162672657.1">
    <property type="nucleotide sequence ID" value="NZ_LR593886.1"/>
</dbReference>
<dbReference type="NCBIfam" id="TIGR00976">
    <property type="entry name" value="CocE_NonD"/>
    <property type="match status" value="1"/>
</dbReference>
<dbReference type="SUPFAM" id="SSF53474">
    <property type="entry name" value="alpha/beta-Hydrolases"/>
    <property type="match status" value="1"/>
</dbReference>
<dbReference type="SMART" id="SM00939">
    <property type="entry name" value="PepX_C"/>
    <property type="match status" value="1"/>
</dbReference>
<name>A0A6P2DJ20_9BACT</name>
<dbReference type="Gene3D" id="3.40.50.1820">
    <property type="entry name" value="alpha/beta hydrolase"/>
    <property type="match status" value="1"/>
</dbReference>